<keyword evidence="2" id="KW-0238">DNA-binding</keyword>
<dbReference type="KEGG" id="dol:Dole_2342"/>
<dbReference type="InterPro" id="IPR013321">
    <property type="entry name" value="Arc_rbn_hlx_hlx"/>
</dbReference>
<dbReference type="GO" id="GO:0003677">
    <property type="term" value="F:DNA binding"/>
    <property type="evidence" value="ECO:0007669"/>
    <property type="project" value="UniProtKB-KW"/>
</dbReference>
<protein>
    <submittedName>
        <fullName evidence="2">CopG domain protein DNA-binding domain protein</fullName>
    </submittedName>
</protein>
<reference evidence="2 3" key="1">
    <citation type="submission" date="2007-10" db="EMBL/GenBank/DDBJ databases">
        <title>Complete sequence of Desulfococcus oleovorans Hxd3.</title>
        <authorList>
            <consortium name="US DOE Joint Genome Institute"/>
            <person name="Copeland A."/>
            <person name="Lucas S."/>
            <person name="Lapidus A."/>
            <person name="Barry K."/>
            <person name="Glavina del Rio T."/>
            <person name="Dalin E."/>
            <person name="Tice H."/>
            <person name="Pitluck S."/>
            <person name="Kiss H."/>
            <person name="Brettin T."/>
            <person name="Bruce D."/>
            <person name="Detter J.C."/>
            <person name="Han C."/>
            <person name="Schmutz J."/>
            <person name="Larimer F."/>
            <person name="Land M."/>
            <person name="Hauser L."/>
            <person name="Kyrpides N."/>
            <person name="Kim E."/>
            <person name="Wawrik B."/>
            <person name="Richardson P."/>
        </authorList>
    </citation>
    <scope>NUCLEOTIDE SEQUENCE [LARGE SCALE GENOMIC DNA]</scope>
    <source>
        <strain evidence="3">DSM 6200 / JCM 39069 / Hxd3</strain>
    </source>
</reference>
<evidence type="ECO:0000313" key="2">
    <source>
        <dbReference type="EMBL" id="ABW68146.1"/>
    </source>
</evidence>
<dbReference type="CDD" id="cd21631">
    <property type="entry name" value="RHH_CopG_NikR-like"/>
    <property type="match status" value="1"/>
</dbReference>
<dbReference type="RefSeq" id="WP_012175758.1">
    <property type="nucleotide sequence ID" value="NC_009943.1"/>
</dbReference>
<evidence type="ECO:0000259" key="1">
    <source>
        <dbReference type="Pfam" id="PF01402"/>
    </source>
</evidence>
<dbReference type="Gene3D" id="1.10.1220.10">
    <property type="entry name" value="Met repressor-like"/>
    <property type="match status" value="1"/>
</dbReference>
<dbReference type="SUPFAM" id="SSF47598">
    <property type="entry name" value="Ribbon-helix-helix"/>
    <property type="match status" value="1"/>
</dbReference>
<feature type="domain" description="Ribbon-helix-helix protein CopG" evidence="1">
    <location>
        <begin position="3"/>
        <end position="41"/>
    </location>
</feature>
<dbReference type="GO" id="GO:0006355">
    <property type="term" value="P:regulation of DNA-templated transcription"/>
    <property type="evidence" value="ECO:0007669"/>
    <property type="project" value="InterPro"/>
</dbReference>
<name>A8ZVF9_DESOH</name>
<proteinExistence type="predicted"/>
<dbReference type="STRING" id="96561.Dole_2342"/>
<dbReference type="InterPro" id="IPR002145">
    <property type="entry name" value="CopG"/>
</dbReference>
<dbReference type="EMBL" id="CP000859">
    <property type="protein sequence ID" value="ABW68146.1"/>
    <property type="molecule type" value="Genomic_DNA"/>
</dbReference>
<dbReference type="AlphaFoldDB" id="A8ZVF9"/>
<sequence>MIRTQIYLTEKQRNQLNAIAKVAGKNQSELIREAIDNLIGKTGGGHRASVLRQAAGIWKDRTDLPDFDALREEWNRN</sequence>
<gene>
    <name evidence="2" type="ordered locus">Dole_2342</name>
</gene>
<organism evidence="2 3">
    <name type="scientific">Desulfosudis oleivorans (strain DSM 6200 / JCM 39069 / Hxd3)</name>
    <name type="common">Desulfococcus oleovorans</name>
    <dbReference type="NCBI Taxonomy" id="96561"/>
    <lineage>
        <taxon>Bacteria</taxon>
        <taxon>Pseudomonadati</taxon>
        <taxon>Thermodesulfobacteriota</taxon>
        <taxon>Desulfobacteria</taxon>
        <taxon>Desulfobacterales</taxon>
        <taxon>Desulfosudaceae</taxon>
        <taxon>Desulfosudis</taxon>
    </lineage>
</organism>
<dbReference type="HOGENOM" id="CLU_184318_0_0_7"/>
<dbReference type="eggNOG" id="ENOG50333US">
    <property type="taxonomic scope" value="Bacteria"/>
</dbReference>
<dbReference type="OrthoDB" id="9806368at2"/>
<dbReference type="Proteomes" id="UP000008561">
    <property type="component" value="Chromosome"/>
</dbReference>
<dbReference type="InterPro" id="IPR010985">
    <property type="entry name" value="Ribbon_hlx_hlx"/>
</dbReference>
<dbReference type="Pfam" id="PF01402">
    <property type="entry name" value="RHH_1"/>
    <property type="match status" value="1"/>
</dbReference>
<accession>A8ZVF9</accession>
<keyword evidence="3" id="KW-1185">Reference proteome</keyword>
<evidence type="ECO:0000313" key="3">
    <source>
        <dbReference type="Proteomes" id="UP000008561"/>
    </source>
</evidence>